<dbReference type="AlphaFoldDB" id="A0A6H9RJ41"/>
<proteinExistence type="predicted"/>
<dbReference type="EMBL" id="VZPQ01000801">
    <property type="protein sequence ID" value="KAB0532439.1"/>
    <property type="molecule type" value="Genomic_DNA"/>
</dbReference>
<accession>A0A6H9RJ41</accession>
<evidence type="ECO:0000313" key="2">
    <source>
        <dbReference type="Proteomes" id="UP000423257"/>
    </source>
</evidence>
<gene>
    <name evidence="1" type="ORF">F7R03_32315</name>
</gene>
<organism evidence="1 2">
    <name type="scientific">Pseudomonas palleroniana</name>
    <dbReference type="NCBI Taxonomy" id="191390"/>
    <lineage>
        <taxon>Bacteria</taxon>
        <taxon>Pseudomonadati</taxon>
        <taxon>Pseudomonadota</taxon>
        <taxon>Gammaproteobacteria</taxon>
        <taxon>Pseudomonadales</taxon>
        <taxon>Pseudomonadaceae</taxon>
        <taxon>Pseudomonas</taxon>
    </lineage>
</organism>
<reference evidence="1 2" key="1">
    <citation type="submission" date="2019-09" db="EMBL/GenBank/DDBJ databases">
        <title>Draft genome sequences of 48 bacterial type strains from the CCUG.</title>
        <authorList>
            <person name="Tunovic T."/>
            <person name="Pineiro-Iglesias B."/>
            <person name="Unosson C."/>
            <person name="Inganas E."/>
            <person name="Ohlen M."/>
            <person name="Cardew S."/>
            <person name="Jensie-Markopoulos S."/>
            <person name="Salva-Serra F."/>
            <person name="Jaen-Luchoro D."/>
            <person name="Karlsson R."/>
            <person name="Svensson-Stadler L."/>
            <person name="Chun J."/>
            <person name="Moore E."/>
        </authorList>
    </citation>
    <scope>NUCLEOTIDE SEQUENCE [LARGE SCALE GENOMIC DNA]</scope>
    <source>
        <strain evidence="1 2">CCUG 51524</strain>
    </source>
</reference>
<feature type="non-terminal residue" evidence="1">
    <location>
        <position position="50"/>
    </location>
</feature>
<evidence type="ECO:0000313" key="1">
    <source>
        <dbReference type="EMBL" id="KAB0532439.1"/>
    </source>
</evidence>
<comment type="caution">
    <text evidence="1">The sequence shown here is derived from an EMBL/GenBank/DDBJ whole genome shotgun (WGS) entry which is preliminary data.</text>
</comment>
<sequence length="50" mass="5662">MTSPVRFNDHHRKADRIMLGLLWLTLLYSLSLAFLHSTFTQALLVGATTC</sequence>
<name>A0A6H9RJ41_9PSED</name>
<protein>
    <submittedName>
        <fullName evidence="1">Methyl-accepting chemotaxis protein</fullName>
    </submittedName>
</protein>
<dbReference type="Proteomes" id="UP000423257">
    <property type="component" value="Unassembled WGS sequence"/>
</dbReference>